<keyword evidence="4 7" id="KW-0812">Transmembrane</keyword>
<dbReference type="EMBL" id="CP108110">
    <property type="protein sequence ID" value="WUQ83814.1"/>
    <property type="molecule type" value="Genomic_DNA"/>
</dbReference>
<dbReference type="Pfam" id="PF19300">
    <property type="entry name" value="BPD_transp_1_N"/>
    <property type="match status" value="1"/>
</dbReference>
<protein>
    <submittedName>
        <fullName evidence="9">ABC transporter permease</fullName>
    </submittedName>
</protein>
<evidence type="ECO:0000256" key="5">
    <source>
        <dbReference type="ARBA" id="ARBA00022989"/>
    </source>
</evidence>
<dbReference type="Pfam" id="PF00528">
    <property type="entry name" value="BPD_transp_1"/>
    <property type="match status" value="1"/>
</dbReference>
<dbReference type="PANTHER" id="PTHR43163">
    <property type="entry name" value="DIPEPTIDE TRANSPORT SYSTEM PERMEASE PROTEIN DPPB-RELATED"/>
    <property type="match status" value="1"/>
</dbReference>
<accession>A0ABZ1TZ30</accession>
<dbReference type="RefSeq" id="WP_328954750.1">
    <property type="nucleotide sequence ID" value="NZ_CP108110.1"/>
</dbReference>
<evidence type="ECO:0000256" key="3">
    <source>
        <dbReference type="ARBA" id="ARBA00022475"/>
    </source>
</evidence>
<evidence type="ECO:0000256" key="1">
    <source>
        <dbReference type="ARBA" id="ARBA00004651"/>
    </source>
</evidence>
<feature type="transmembrane region" description="Helical" evidence="7">
    <location>
        <begin position="26"/>
        <end position="47"/>
    </location>
</feature>
<dbReference type="SUPFAM" id="SSF161098">
    <property type="entry name" value="MetI-like"/>
    <property type="match status" value="1"/>
</dbReference>
<gene>
    <name evidence="9" type="ORF">OHA16_13045</name>
</gene>
<feature type="transmembrane region" description="Helical" evidence="7">
    <location>
        <begin position="151"/>
        <end position="178"/>
    </location>
</feature>
<dbReference type="Gene3D" id="1.10.3720.10">
    <property type="entry name" value="MetI-like"/>
    <property type="match status" value="1"/>
</dbReference>
<sequence length="333" mass="34343">MTPAPTTMAPGPAPALRTAGRVAGRAGRAASVLLLVTVSALALPHLMPGSPALAALGPTATPEQVAAYEARLGLDDNVLAAAWRWLGDALHGDLGHSLSTGAAVTAELSDRIPVTLELFVAAQLVALGLALPVALYSAWRPGGAVDRIATAGAFVWLAVPGFVLGLVLIWLAAVQLRILPATGWTPFTEDPFDNLRHLVLPALTLGLTEAAVFTRTLRGQLIDTLDQTYVAAARSRGMGTVRLLLRRALRPSSLPLVTLVGIGIGMSLGGSVLVESLFAVPGVGTLAATAIAGRDFPVVQAVVVVSAVGVVAATVAVDLLYRTVDPRIADERR</sequence>
<proteinExistence type="inferred from homology"/>
<keyword evidence="6 7" id="KW-0472">Membrane</keyword>
<feature type="transmembrane region" description="Helical" evidence="7">
    <location>
        <begin position="118"/>
        <end position="139"/>
    </location>
</feature>
<dbReference type="CDD" id="cd06261">
    <property type="entry name" value="TM_PBP2"/>
    <property type="match status" value="1"/>
</dbReference>
<dbReference type="PANTHER" id="PTHR43163:SF6">
    <property type="entry name" value="DIPEPTIDE TRANSPORT SYSTEM PERMEASE PROTEIN DPPB-RELATED"/>
    <property type="match status" value="1"/>
</dbReference>
<evidence type="ECO:0000256" key="7">
    <source>
        <dbReference type="RuleBase" id="RU363032"/>
    </source>
</evidence>
<evidence type="ECO:0000256" key="6">
    <source>
        <dbReference type="ARBA" id="ARBA00023136"/>
    </source>
</evidence>
<feature type="domain" description="ABC transmembrane type-1" evidence="8">
    <location>
        <begin position="112"/>
        <end position="321"/>
    </location>
</feature>
<name>A0ABZ1TZ30_9ACTN</name>
<organism evidence="9 10">
    <name type="scientific">Kitasatospora purpeofusca</name>
    <dbReference type="NCBI Taxonomy" id="67352"/>
    <lineage>
        <taxon>Bacteria</taxon>
        <taxon>Bacillati</taxon>
        <taxon>Actinomycetota</taxon>
        <taxon>Actinomycetes</taxon>
        <taxon>Kitasatosporales</taxon>
        <taxon>Streptomycetaceae</taxon>
        <taxon>Kitasatospora</taxon>
    </lineage>
</organism>
<keyword evidence="3" id="KW-1003">Cell membrane</keyword>
<dbReference type="PROSITE" id="PS50928">
    <property type="entry name" value="ABC_TM1"/>
    <property type="match status" value="1"/>
</dbReference>
<dbReference type="InterPro" id="IPR035906">
    <property type="entry name" value="MetI-like_sf"/>
</dbReference>
<evidence type="ECO:0000256" key="4">
    <source>
        <dbReference type="ARBA" id="ARBA00022692"/>
    </source>
</evidence>
<evidence type="ECO:0000313" key="9">
    <source>
        <dbReference type="EMBL" id="WUQ83814.1"/>
    </source>
</evidence>
<evidence type="ECO:0000313" key="10">
    <source>
        <dbReference type="Proteomes" id="UP001432222"/>
    </source>
</evidence>
<reference evidence="9" key="1">
    <citation type="submission" date="2022-10" db="EMBL/GenBank/DDBJ databases">
        <title>The complete genomes of actinobacterial strains from the NBC collection.</title>
        <authorList>
            <person name="Joergensen T.S."/>
            <person name="Alvarez Arevalo M."/>
            <person name="Sterndorff E.B."/>
            <person name="Faurdal D."/>
            <person name="Vuksanovic O."/>
            <person name="Mourched A.-S."/>
            <person name="Charusanti P."/>
            <person name="Shaw S."/>
            <person name="Blin K."/>
            <person name="Weber T."/>
        </authorList>
    </citation>
    <scope>NUCLEOTIDE SEQUENCE</scope>
    <source>
        <strain evidence="9">NBC_00222</strain>
    </source>
</reference>
<dbReference type="InterPro" id="IPR000515">
    <property type="entry name" value="MetI-like"/>
</dbReference>
<evidence type="ECO:0000259" key="8">
    <source>
        <dbReference type="PROSITE" id="PS50928"/>
    </source>
</evidence>
<feature type="transmembrane region" description="Helical" evidence="7">
    <location>
        <begin position="198"/>
        <end position="217"/>
    </location>
</feature>
<evidence type="ECO:0000256" key="2">
    <source>
        <dbReference type="ARBA" id="ARBA00022448"/>
    </source>
</evidence>
<comment type="subcellular location">
    <subcellularLocation>
        <location evidence="1 7">Cell membrane</location>
        <topology evidence="1 7">Multi-pass membrane protein</topology>
    </subcellularLocation>
</comment>
<feature type="transmembrane region" description="Helical" evidence="7">
    <location>
        <begin position="256"/>
        <end position="278"/>
    </location>
</feature>
<keyword evidence="2 7" id="KW-0813">Transport</keyword>
<keyword evidence="10" id="KW-1185">Reference proteome</keyword>
<dbReference type="InterPro" id="IPR045621">
    <property type="entry name" value="BPD_transp_1_N"/>
</dbReference>
<comment type="similarity">
    <text evidence="7">Belongs to the binding-protein-dependent transport system permease family.</text>
</comment>
<keyword evidence="5 7" id="KW-1133">Transmembrane helix</keyword>
<feature type="transmembrane region" description="Helical" evidence="7">
    <location>
        <begin position="298"/>
        <end position="321"/>
    </location>
</feature>
<dbReference type="Proteomes" id="UP001432222">
    <property type="component" value="Chromosome"/>
</dbReference>